<evidence type="ECO:0000256" key="1">
    <source>
        <dbReference type="ARBA" id="ARBA00005511"/>
    </source>
</evidence>
<dbReference type="InParanoid" id="A0A7M7QIF0"/>
<name>A0A7M7QIF0_NASVI</name>
<evidence type="ECO:0000313" key="4">
    <source>
        <dbReference type="EnsemblMetazoa" id="XP_031788230"/>
    </source>
</evidence>
<dbReference type="Pfam" id="PF14904">
    <property type="entry name" value="FAM86"/>
    <property type="match status" value="1"/>
</dbReference>
<keyword evidence="5" id="KW-1185">Reference proteome</keyword>
<dbReference type="GO" id="GO:0016740">
    <property type="term" value="F:transferase activity"/>
    <property type="evidence" value="ECO:0007669"/>
    <property type="project" value="UniProtKB-KW"/>
</dbReference>
<dbReference type="OrthoDB" id="194386at2759"/>
<dbReference type="Gene3D" id="3.40.50.150">
    <property type="entry name" value="Vaccinia Virus protein VP39"/>
    <property type="match status" value="1"/>
</dbReference>
<keyword evidence="2" id="KW-0808">Transferase</keyword>
<accession>A0A7M7QIF0</accession>
<dbReference type="InterPro" id="IPR029426">
    <property type="entry name" value="FAM86_N"/>
</dbReference>
<dbReference type="InterPro" id="IPR019410">
    <property type="entry name" value="Methyltransf_16"/>
</dbReference>
<dbReference type="GeneID" id="100118564"/>
<dbReference type="AlphaFoldDB" id="A0A7M7QIF0"/>
<evidence type="ECO:0000313" key="5">
    <source>
        <dbReference type="Proteomes" id="UP000002358"/>
    </source>
</evidence>
<dbReference type="OMA" id="PIRTYRI"/>
<sequence length="341" mass="38966">MDDCKSVAFLRKQFLCCTPLNKFKWPNCVNELDVNIQKKILDVTVNSELISKYPIKQSYKKAFLKTFINKLEQSGIEIDDDVYNTYCETIACPDEQASMHFRHFLLSNEGDSGILSIKESTNIISEGTTGLCSWKAAYHLAEWCITNKQEIEGKKVLELGSGVGLTGLTVVNFSAPKMYYFSDCHPTVLKTLEENVRLNLLRKDNERSWKEVLSNDRIEFKKVTTDKDKEVKVKVINLKWEEIDESKAEQVGIDVVIAADVLYDNSTFDALARGLKHLIRKAVNYAIIAATVRNESTLLDFLNILDKYDLAYEEETTSTLQIFIQSEETPIRMLKISRQSK</sequence>
<feature type="domain" description="FAM86 N-terminal" evidence="3">
    <location>
        <begin position="10"/>
        <end position="88"/>
    </location>
</feature>
<dbReference type="SUPFAM" id="SSF53335">
    <property type="entry name" value="S-adenosyl-L-methionine-dependent methyltransferases"/>
    <property type="match status" value="1"/>
</dbReference>
<dbReference type="SMR" id="A0A7M7QIF0"/>
<dbReference type="EnsemblMetazoa" id="XM_031932370">
    <property type="protein sequence ID" value="XP_031788230"/>
    <property type="gene ID" value="LOC100118564"/>
</dbReference>
<proteinExistence type="inferred from homology"/>
<dbReference type="Pfam" id="PF10294">
    <property type="entry name" value="Methyltransf_16"/>
    <property type="match status" value="2"/>
</dbReference>
<dbReference type="RefSeq" id="XP_031788230.1">
    <property type="nucleotide sequence ID" value="XM_031932370.1"/>
</dbReference>
<evidence type="ECO:0000256" key="2">
    <source>
        <dbReference type="ARBA" id="ARBA00022679"/>
    </source>
</evidence>
<evidence type="ECO:0000259" key="3">
    <source>
        <dbReference type="Pfam" id="PF14904"/>
    </source>
</evidence>
<dbReference type="FunCoup" id="A0A7M7QIF0">
    <property type="interactions" value="1085"/>
</dbReference>
<organism evidence="4 5">
    <name type="scientific">Nasonia vitripennis</name>
    <name type="common">Parasitic wasp</name>
    <dbReference type="NCBI Taxonomy" id="7425"/>
    <lineage>
        <taxon>Eukaryota</taxon>
        <taxon>Metazoa</taxon>
        <taxon>Ecdysozoa</taxon>
        <taxon>Arthropoda</taxon>
        <taxon>Hexapoda</taxon>
        <taxon>Insecta</taxon>
        <taxon>Pterygota</taxon>
        <taxon>Neoptera</taxon>
        <taxon>Endopterygota</taxon>
        <taxon>Hymenoptera</taxon>
        <taxon>Apocrita</taxon>
        <taxon>Proctotrupomorpha</taxon>
        <taxon>Chalcidoidea</taxon>
        <taxon>Pteromalidae</taxon>
        <taxon>Pteromalinae</taxon>
        <taxon>Nasonia</taxon>
    </lineage>
</organism>
<reference evidence="4" key="1">
    <citation type="submission" date="2021-01" db="UniProtKB">
        <authorList>
            <consortium name="EnsemblMetazoa"/>
        </authorList>
    </citation>
    <scope>IDENTIFICATION</scope>
</reference>
<dbReference type="InterPro" id="IPR029063">
    <property type="entry name" value="SAM-dependent_MTases_sf"/>
</dbReference>
<dbReference type="KEGG" id="nvi:100118564"/>
<protein>
    <recommendedName>
        <fullName evidence="3">FAM86 N-terminal domain-containing protein</fullName>
    </recommendedName>
</protein>
<dbReference type="Proteomes" id="UP000002358">
    <property type="component" value="Chromosome 5"/>
</dbReference>
<dbReference type="PANTHER" id="PTHR14614:SF130">
    <property type="entry name" value="PROTEIN-LYSINE N-METHYLTRANSFERASE EEF2KMT"/>
    <property type="match status" value="1"/>
</dbReference>
<dbReference type="GO" id="GO:0032991">
    <property type="term" value="C:protein-containing complex"/>
    <property type="evidence" value="ECO:0007669"/>
    <property type="project" value="TreeGrafter"/>
</dbReference>
<comment type="similarity">
    <text evidence="1">Belongs to the class I-like SAM-binding methyltransferase superfamily. EEF2KMT family.</text>
</comment>
<dbReference type="PANTHER" id="PTHR14614">
    <property type="entry name" value="HEPATOCELLULAR CARCINOMA-ASSOCIATED ANTIGEN"/>
    <property type="match status" value="1"/>
</dbReference>